<accession>A0A0R1XJQ4</accession>
<evidence type="ECO:0000313" key="1">
    <source>
        <dbReference type="EMBL" id="KRM28073.1"/>
    </source>
</evidence>
<dbReference type="EMBL" id="AZFW01000037">
    <property type="protein sequence ID" value="KRM28073.1"/>
    <property type="molecule type" value="Genomic_DNA"/>
</dbReference>
<dbReference type="AlphaFoldDB" id="A0A0R1XJQ4"/>
<reference evidence="1 2" key="1">
    <citation type="journal article" date="2015" name="Genome Announc.">
        <title>Expanding the biotechnology potential of lactobacilli through comparative genomics of 213 strains and associated genera.</title>
        <authorList>
            <person name="Sun Z."/>
            <person name="Harris H.M."/>
            <person name="McCann A."/>
            <person name="Guo C."/>
            <person name="Argimon S."/>
            <person name="Zhang W."/>
            <person name="Yang X."/>
            <person name="Jeffery I.B."/>
            <person name="Cooney J.C."/>
            <person name="Kagawa T.F."/>
            <person name="Liu W."/>
            <person name="Song Y."/>
            <person name="Salvetti E."/>
            <person name="Wrobel A."/>
            <person name="Rasinkangas P."/>
            <person name="Parkhill J."/>
            <person name="Rea M.C."/>
            <person name="O'Sullivan O."/>
            <person name="Ritari J."/>
            <person name="Douillard F.P."/>
            <person name="Paul Ross R."/>
            <person name="Yang R."/>
            <person name="Briner A.E."/>
            <person name="Felis G.E."/>
            <person name="de Vos W.M."/>
            <person name="Barrangou R."/>
            <person name="Klaenhammer T.R."/>
            <person name="Caufield P.W."/>
            <person name="Cui Y."/>
            <person name="Zhang H."/>
            <person name="O'Toole P.W."/>
        </authorList>
    </citation>
    <scope>NUCLEOTIDE SEQUENCE [LARGE SCALE GENOMIC DNA]</scope>
    <source>
        <strain evidence="1 2">DSM 16991</strain>
    </source>
</reference>
<gene>
    <name evidence="1" type="ORF">FC91_GL002164</name>
</gene>
<dbReference type="Proteomes" id="UP000050949">
    <property type="component" value="Unassembled WGS sequence"/>
</dbReference>
<dbReference type="eggNOG" id="ENOG5033XFD">
    <property type="taxonomic scope" value="Bacteria"/>
</dbReference>
<comment type="caution">
    <text evidence="1">The sequence shown here is derived from an EMBL/GenBank/DDBJ whole genome shotgun (WGS) entry which is preliminary data.</text>
</comment>
<evidence type="ECO:0000313" key="2">
    <source>
        <dbReference type="Proteomes" id="UP000050949"/>
    </source>
</evidence>
<dbReference type="PATRIC" id="fig|1122147.4.peg.2238"/>
<protein>
    <submittedName>
        <fullName evidence="1">Uncharacterized protein</fullName>
    </submittedName>
</protein>
<organism evidence="1 2">
    <name type="scientific">Schleiferilactobacillus harbinensis DSM 16991</name>
    <dbReference type="NCBI Taxonomy" id="1122147"/>
    <lineage>
        <taxon>Bacteria</taxon>
        <taxon>Bacillati</taxon>
        <taxon>Bacillota</taxon>
        <taxon>Bacilli</taxon>
        <taxon>Lactobacillales</taxon>
        <taxon>Lactobacillaceae</taxon>
        <taxon>Schleiferilactobacillus</taxon>
    </lineage>
</organism>
<sequence>MGSEPDQHAAALAAQTSTPAFHRALKAAVQAGLPQGVQLTAANYARSSASSYWLLRWSSAAMPPIWLTLRIATHPHWLTQVQQVEVVRPALPNLTGLSAAVRQALASPAAAAARYQFTPLELAVLRQLLVLADHKLVWLVQMTPAIAASHKGRSFDLQNDFRRLPLFLGDRNNVNNLLVPVSAPAFQDKLIDFFGANLLFSQFSSHYMLKLLPTIQWLKPMLAADARIVHWPPQLAAAYGKNFMTTVAQTIHRADHNTP</sequence>
<dbReference type="RefSeq" id="WP_226999211.1">
    <property type="nucleotide sequence ID" value="NZ_AUEH01000029.1"/>
</dbReference>
<proteinExistence type="predicted"/>
<name>A0A0R1XJQ4_9LACO</name>